<accession>A0AAE3J897</accession>
<dbReference type="InterPro" id="IPR012340">
    <property type="entry name" value="NA-bd_OB-fold"/>
</dbReference>
<dbReference type="SUPFAM" id="SSF53335">
    <property type="entry name" value="S-adenosyl-L-methionine-dependent methyltransferases"/>
    <property type="match status" value="1"/>
</dbReference>
<dbReference type="RefSeq" id="WP_308455633.1">
    <property type="nucleotide sequence ID" value="NZ_JAJEQM010000001.1"/>
</dbReference>
<dbReference type="PROSITE" id="PS01231">
    <property type="entry name" value="TRMA_2"/>
    <property type="match status" value="1"/>
</dbReference>
<dbReference type="AlphaFoldDB" id="A0AAE3J897"/>
<evidence type="ECO:0000256" key="1">
    <source>
        <dbReference type="ARBA" id="ARBA00022603"/>
    </source>
</evidence>
<feature type="active site" description="Nucleophile" evidence="4">
    <location>
        <position position="410"/>
    </location>
</feature>
<dbReference type="InterPro" id="IPR029063">
    <property type="entry name" value="SAM-dependent_MTases_sf"/>
</dbReference>
<dbReference type="GO" id="GO:0070041">
    <property type="term" value="F:rRNA (uridine-C5-)-methyltransferase activity"/>
    <property type="evidence" value="ECO:0007669"/>
    <property type="project" value="UniProtKB-ARBA"/>
</dbReference>
<dbReference type="NCBIfam" id="TIGR00479">
    <property type="entry name" value="rumA"/>
    <property type="match status" value="1"/>
</dbReference>
<dbReference type="EMBL" id="JAJEQM010000001">
    <property type="protein sequence ID" value="MCC2209242.1"/>
    <property type="molecule type" value="Genomic_DNA"/>
</dbReference>
<keyword evidence="3 4" id="KW-0949">S-adenosyl-L-methionine</keyword>
<dbReference type="PROSITE" id="PS01230">
    <property type="entry name" value="TRMA_1"/>
    <property type="match status" value="1"/>
</dbReference>
<feature type="binding site" evidence="4">
    <location>
        <position position="314"/>
    </location>
    <ligand>
        <name>S-adenosyl-L-methionine</name>
        <dbReference type="ChEBI" id="CHEBI:59789"/>
    </ligand>
</feature>
<comment type="caution">
    <text evidence="7">The sequence shown here is derived from an EMBL/GenBank/DDBJ whole genome shotgun (WGS) entry which is preliminary data.</text>
</comment>
<gene>
    <name evidence="7" type="primary">rlmD</name>
    <name evidence="7" type="ORF">LKE05_00290</name>
</gene>
<dbReference type="EC" id="2.1.1.190" evidence="7"/>
<dbReference type="Gene3D" id="2.40.50.140">
    <property type="entry name" value="Nucleic acid-binding proteins"/>
    <property type="match status" value="1"/>
</dbReference>
<dbReference type="InterPro" id="IPR030390">
    <property type="entry name" value="MeTrfase_TrmA_AS"/>
</dbReference>
<comment type="similarity">
    <text evidence="4">Belongs to the class I-like SAM-binding methyltransferase superfamily. RNA M5U methyltransferase family.</text>
</comment>
<organism evidence="7 8">
    <name type="scientific">Hominilimicola fabiformis</name>
    <dbReference type="NCBI Taxonomy" id="2885356"/>
    <lineage>
        <taxon>Bacteria</taxon>
        <taxon>Bacillati</taxon>
        <taxon>Bacillota</taxon>
        <taxon>Clostridia</taxon>
        <taxon>Eubacteriales</taxon>
        <taxon>Oscillospiraceae</taxon>
        <taxon>Hominilimicola</taxon>
    </lineage>
</organism>
<dbReference type="Pfam" id="PF05958">
    <property type="entry name" value="tRNA_U5-meth_tr"/>
    <property type="match status" value="1"/>
</dbReference>
<evidence type="ECO:0000259" key="6">
    <source>
        <dbReference type="PROSITE" id="PS50926"/>
    </source>
</evidence>
<dbReference type="Pfam" id="PF01938">
    <property type="entry name" value="TRAM"/>
    <property type="match status" value="1"/>
</dbReference>
<sequence length="558" mass="62672">MIPVEKNKEYVACIDSVSSDGNGVAHIDGFAVFVPQTVDGDKIKMLVVKVQKNFAYGKALEITEPSDKRCEPMCQHYKRCGGCQIRHIKYDAQLDIKRDIVENAMQRIGKFENFKVDGIVGMDVPERYRNKMVFPVGNVYGKNVCGFYAMRSHDIIPLDDCSLGDEINKEINDAVIDYMNENNVSAYDERSHKGIVRRVFTRKSFSANEIMVVVSVNAKSLPKREKLISKLRNVSDRIVSIVLNINTKRNNLVLTEENVILWGKDRISDTLCGVKFDISPQSFFQINPVQTEKLYSKALEYADIDENTSVMDIYCGIGTISLCAAKNAKSVVGVEIVERAIEDAKENAVKNGIENAIFYADSAENIVPKLIEKGERPDVVILDPPRKGSDESTLTAIIKAQPKRVVYVSCNPATLARDARFLNDNGYTITATTAFDLFPHTSHVETVVLLSHKKPDGHINIKVEFGEGEGKVPLDNIAKRAEEYKPKERVTYKMIKEYIEAKYGFKVHTAYIAEVKRDLGLPMYDAPNAVEELKQPRKHPTAEKVEAIKDALKYFGVI</sequence>
<dbReference type="Gene3D" id="3.40.50.150">
    <property type="entry name" value="Vaccinia Virus protein VP39"/>
    <property type="match status" value="1"/>
</dbReference>
<evidence type="ECO:0000313" key="7">
    <source>
        <dbReference type="EMBL" id="MCC2209242.1"/>
    </source>
</evidence>
<dbReference type="InterPro" id="IPR010280">
    <property type="entry name" value="U5_MeTrfase_fam"/>
</dbReference>
<evidence type="ECO:0000256" key="2">
    <source>
        <dbReference type="ARBA" id="ARBA00022679"/>
    </source>
</evidence>
<dbReference type="FunFam" id="2.40.50.1070:FF:000003">
    <property type="entry name" value="23S rRNA (Uracil-5-)-methyltransferase RumA"/>
    <property type="match status" value="1"/>
</dbReference>
<dbReference type="SUPFAM" id="SSF50249">
    <property type="entry name" value="Nucleic acid-binding proteins"/>
    <property type="match status" value="1"/>
</dbReference>
<feature type="binding site" evidence="4">
    <location>
        <position position="285"/>
    </location>
    <ligand>
        <name>S-adenosyl-L-methionine</name>
        <dbReference type="ChEBI" id="CHEBI:59789"/>
    </ligand>
</feature>
<keyword evidence="1 4" id="KW-0489">Methyltransferase</keyword>
<dbReference type="PANTHER" id="PTHR11061">
    <property type="entry name" value="RNA M5U METHYLTRANSFERASE"/>
    <property type="match status" value="1"/>
</dbReference>
<evidence type="ECO:0000256" key="3">
    <source>
        <dbReference type="ARBA" id="ARBA00022691"/>
    </source>
</evidence>
<dbReference type="PROSITE" id="PS51687">
    <property type="entry name" value="SAM_MT_RNA_M5U"/>
    <property type="match status" value="1"/>
</dbReference>
<dbReference type="FunFam" id="2.40.50.140:FF:000097">
    <property type="entry name" value="23S rRNA (uracil(1939)-C(5))-methyltransferase RlmD"/>
    <property type="match status" value="1"/>
</dbReference>
<dbReference type="GO" id="GO:0070475">
    <property type="term" value="P:rRNA base methylation"/>
    <property type="evidence" value="ECO:0007669"/>
    <property type="project" value="TreeGrafter"/>
</dbReference>
<feature type="binding site" evidence="4">
    <location>
        <position position="383"/>
    </location>
    <ligand>
        <name>S-adenosyl-L-methionine</name>
        <dbReference type="ChEBI" id="CHEBI:59789"/>
    </ligand>
</feature>
<feature type="binding site" evidence="4">
    <location>
        <position position="335"/>
    </location>
    <ligand>
        <name>S-adenosyl-L-methionine</name>
        <dbReference type="ChEBI" id="CHEBI:59789"/>
    </ligand>
</feature>
<evidence type="ECO:0000256" key="4">
    <source>
        <dbReference type="PROSITE-ProRule" id="PRU01024"/>
    </source>
</evidence>
<dbReference type="FunFam" id="3.40.50.150:FF:000009">
    <property type="entry name" value="23S rRNA (Uracil(1939)-C(5))-methyltransferase RlmD"/>
    <property type="match status" value="1"/>
</dbReference>
<dbReference type="CDD" id="cd02440">
    <property type="entry name" value="AdoMet_MTases"/>
    <property type="match status" value="1"/>
</dbReference>
<dbReference type="InterPro" id="IPR030391">
    <property type="entry name" value="MeTrfase_TrmA_CS"/>
</dbReference>
<name>A0AAE3J897_9FIRM</name>
<keyword evidence="2 4" id="KW-0808">Transferase</keyword>
<evidence type="ECO:0000313" key="8">
    <source>
        <dbReference type="Proteomes" id="UP001198242"/>
    </source>
</evidence>
<dbReference type="Proteomes" id="UP001198242">
    <property type="component" value="Unassembled WGS sequence"/>
</dbReference>
<dbReference type="InterPro" id="IPR002792">
    <property type="entry name" value="TRAM_dom"/>
</dbReference>
<dbReference type="PROSITE" id="PS50926">
    <property type="entry name" value="TRAM"/>
    <property type="match status" value="1"/>
</dbReference>
<reference evidence="7 8" key="1">
    <citation type="submission" date="2021-10" db="EMBL/GenBank/DDBJ databases">
        <title>Anaerobic single-cell dispensing facilitates the cultivation of human gut bacteria.</title>
        <authorList>
            <person name="Afrizal A."/>
        </authorList>
    </citation>
    <scope>NUCLEOTIDE SEQUENCE [LARGE SCALE GENOMIC DNA]</scope>
    <source>
        <strain evidence="7 8">CLA-AA-H232</strain>
    </source>
</reference>
<feature type="active site" evidence="5">
    <location>
        <position position="410"/>
    </location>
</feature>
<protein>
    <submittedName>
        <fullName evidence="7">23S rRNA (Uracil(1939)-C(5))-methyltransferase RlmD</fullName>
        <ecNumber evidence="7">2.1.1.190</ecNumber>
    </submittedName>
</protein>
<dbReference type="Gene3D" id="2.40.50.1070">
    <property type="match status" value="1"/>
</dbReference>
<feature type="domain" description="TRAM" evidence="6">
    <location>
        <begin position="3"/>
        <end position="61"/>
    </location>
</feature>
<dbReference type="PANTHER" id="PTHR11061:SF30">
    <property type="entry name" value="TRNA (URACIL(54)-C(5))-METHYLTRANSFERASE"/>
    <property type="match status" value="1"/>
</dbReference>
<keyword evidence="8" id="KW-1185">Reference proteome</keyword>
<evidence type="ECO:0000256" key="5">
    <source>
        <dbReference type="PROSITE-ProRule" id="PRU10015"/>
    </source>
</evidence>
<proteinExistence type="inferred from homology"/>